<name>A0A328YBY8_9FLAO</name>
<dbReference type="OrthoDB" id="945646at2"/>
<evidence type="ECO:0000313" key="1">
    <source>
        <dbReference type="EMBL" id="RAR71488.1"/>
    </source>
</evidence>
<keyword evidence="2" id="KW-1185">Reference proteome</keyword>
<dbReference type="Proteomes" id="UP000248840">
    <property type="component" value="Unassembled WGS sequence"/>
</dbReference>
<organism evidence="1 2">
    <name type="scientific">Flavobacterium aciduliphilum</name>
    <dbReference type="NCBI Taxonomy" id="1101402"/>
    <lineage>
        <taxon>Bacteria</taxon>
        <taxon>Pseudomonadati</taxon>
        <taxon>Bacteroidota</taxon>
        <taxon>Flavobacteriia</taxon>
        <taxon>Flavobacteriales</taxon>
        <taxon>Flavobacteriaceae</taxon>
        <taxon>Flavobacterium</taxon>
    </lineage>
</organism>
<evidence type="ECO:0000313" key="2">
    <source>
        <dbReference type="Proteomes" id="UP000248840"/>
    </source>
</evidence>
<dbReference type="EMBL" id="QLSZ01000007">
    <property type="protein sequence ID" value="RAR71488.1"/>
    <property type="molecule type" value="Genomic_DNA"/>
</dbReference>
<sequence length="283" mass="32439">MKTIYQNIILFTSILLLFTSCGYEEVKIDKKPVNYIVLLDLSDRILVSDQLDKDFALIETTFKSFEKQARKNLVISSKDRFSIKIIPQKNSPLNVNHYEDLLQLYLDETDFAAKNKSLVALSKALPKILENLKKDALFGTTSNKYFGVDIWAYLHDNGMELSKSGYENKILILTDGYFDFESQAHVIKDKNQYTSTRFLNDLTTSKWKQISDSQQYGLLPIKLDKNTNWIVAGISGKRANDILQTEKITYFWNKWLKQSGVNHASFILNGSISTMCSTLKGKI</sequence>
<dbReference type="RefSeq" id="WP_112113336.1">
    <property type="nucleotide sequence ID" value="NZ_QLSZ01000007.1"/>
</dbReference>
<evidence type="ECO:0008006" key="3">
    <source>
        <dbReference type="Google" id="ProtNLM"/>
    </source>
</evidence>
<comment type="caution">
    <text evidence="1">The sequence shown here is derived from an EMBL/GenBank/DDBJ whole genome shotgun (WGS) entry which is preliminary data.</text>
</comment>
<accession>A0A328YBY8</accession>
<dbReference type="AlphaFoldDB" id="A0A328YBY8"/>
<dbReference type="PROSITE" id="PS51257">
    <property type="entry name" value="PROKAR_LIPOPROTEIN"/>
    <property type="match status" value="1"/>
</dbReference>
<proteinExistence type="predicted"/>
<protein>
    <recommendedName>
        <fullName evidence="3">VWFA domain-containing protein</fullName>
    </recommendedName>
</protein>
<gene>
    <name evidence="1" type="ORF">CLV55_10744</name>
</gene>
<reference evidence="1 2" key="1">
    <citation type="submission" date="2018-06" db="EMBL/GenBank/DDBJ databases">
        <title>Genomic Encyclopedia of Archaeal and Bacterial Type Strains, Phase II (KMG-II): from individual species to whole genera.</title>
        <authorList>
            <person name="Goeker M."/>
        </authorList>
    </citation>
    <scope>NUCLEOTIDE SEQUENCE [LARGE SCALE GENOMIC DNA]</scope>
    <source>
        <strain evidence="1 2">DSM 25663</strain>
    </source>
</reference>